<sequence length="103" mass="12152">MLNNGNGVRLSYLLQELREGTIRQRLRNLDRIHDPQQRYNKLCDFARIPEISCTEDDTRHSQVVHRGSKLHNSQLLNSPHLNNLRDCVEPFGSRYVNDTRKIR</sequence>
<dbReference type="EMBL" id="JAHQIW010005077">
    <property type="protein sequence ID" value="KAJ1364839.1"/>
    <property type="molecule type" value="Genomic_DNA"/>
</dbReference>
<proteinExistence type="predicted"/>
<keyword evidence="2" id="KW-1185">Reference proteome</keyword>
<gene>
    <name evidence="1" type="ORF">KIN20_025021</name>
</gene>
<accession>A0AAD5QWM3</accession>
<comment type="caution">
    <text evidence="1">The sequence shown here is derived from an EMBL/GenBank/DDBJ whole genome shotgun (WGS) entry which is preliminary data.</text>
</comment>
<reference evidence="1" key="1">
    <citation type="submission" date="2021-06" db="EMBL/GenBank/DDBJ databases">
        <title>Parelaphostrongylus tenuis whole genome reference sequence.</title>
        <authorList>
            <person name="Garwood T.J."/>
            <person name="Larsen P.A."/>
            <person name="Fountain-Jones N.M."/>
            <person name="Garbe J.R."/>
            <person name="Macchietto M.G."/>
            <person name="Kania S.A."/>
            <person name="Gerhold R.W."/>
            <person name="Richards J.E."/>
            <person name="Wolf T.M."/>
        </authorList>
    </citation>
    <scope>NUCLEOTIDE SEQUENCE</scope>
    <source>
        <strain evidence="1">MNPRO001-30</strain>
        <tissue evidence="1">Meninges</tissue>
    </source>
</reference>
<evidence type="ECO:0000313" key="2">
    <source>
        <dbReference type="Proteomes" id="UP001196413"/>
    </source>
</evidence>
<organism evidence="1 2">
    <name type="scientific">Parelaphostrongylus tenuis</name>
    <name type="common">Meningeal worm</name>
    <dbReference type="NCBI Taxonomy" id="148309"/>
    <lineage>
        <taxon>Eukaryota</taxon>
        <taxon>Metazoa</taxon>
        <taxon>Ecdysozoa</taxon>
        <taxon>Nematoda</taxon>
        <taxon>Chromadorea</taxon>
        <taxon>Rhabditida</taxon>
        <taxon>Rhabditina</taxon>
        <taxon>Rhabditomorpha</taxon>
        <taxon>Strongyloidea</taxon>
        <taxon>Metastrongylidae</taxon>
        <taxon>Parelaphostrongylus</taxon>
    </lineage>
</organism>
<dbReference type="AlphaFoldDB" id="A0AAD5QWM3"/>
<protein>
    <submittedName>
        <fullName evidence="1">Uncharacterized protein</fullName>
    </submittedName>
</protein>
<dbReference type="Proteomes" id="UP001196413">
    <property type="component" value="Unassembled WGS sequence"/>
</dbReference>
<evidence type="ECO:0000313" key="1">
    <source>
        <dbReference type="EMBL" id="KAJ1364839.1"/>
    </source>
</evidence>
<name>A0AAD5QWM3_PARTN</name>